<feature type="domain" description="CHASE2" evidence="2">
    <location>
        <begin position="30"/>
        <end position="139"/>
    </location>
</feature>
<gene>
    <name evidence="3" type="ORF">METZ01_LOCUS228374</name>
</gene>
<keyword evidence="1" id="KW-0472">Membrane</keyword>
<accession>A0A382GK62</accession>
<dbReference type="EMBL" id="UINC01055999">
    <property type="protein sequence ID" value="SVB75520.1"/>
    <property type="molecule type" value="Genomic_DNA"/>
</dbReference>
<protein>
    <recommendedName>
        <fullName evidence="2">CHASE2 domain-containing protein</fullName>
    </recommendedName>
</protein>
<dbReference type="Pfam" id="PF05226">
    <property type="entry name" value="CHASE2"/>
    <property type="match status" value="1"/>
</dbReference>
<evidence type="ECO:0000259" key="2">
    <source>
        <dbReference type="Pfam" id="PF05226"/>
    </source>
</evidence>
<name>A0A382GK62_9ZZZZ</name>
<proteinExistence type="predicted"/>
<organism evidence="3">
    <name type="scientific">marine metagenome</name>
    <dbReference type="NCBI Taxonomy" id="408172"/>
    <lineage>
        <taxon>unclassified sequences</taxon>
        <taxon>metagenomes</taxon>
        <taxon>ecological metagenomes</taxon>
    </lineage>
</organism>
<keyword evidence="1" id="KW-0812">Transmembrane</keyword>
<feature type="non-terminal residue" evidence="3">
    <location>
        <position position="184"/>
    </location>
</feature>
<sequence length="184" mass="20964">MNDLLKRLGVGVLIGLVVTMIVGTVVDKVPAISRFLDKYEYLSYDSRMKFKVSTVEEASIDTVVIIDIEQNSIEGLGNYFDWPHAYHGQLIDVVTSGNPKALLFDIIFDPENTYNYNLVNALTNENTPQDENLSQATQQFLVSNDPLRFVQSTYESNKVYHALVFEQEDTLNFQYKMDSEPEGY</sequence>
<reference evidence="3" key="1">
    <citation type="submission" date="2018-05" db="EMBL/GenBank/DDBJ databases">
        <authorList>
            <person name="Lanie J.A."/>
            <person name="Ng W.-L."/>
            <person name="Kazmierczak K.M."/>
            <person name="Andrzejewski T.M."/>
            <person name="Davidsen T.M."/>
            <person name="Wayne K.J."/>
            <person name="Tettelin H."/>
            <person name="Glass J.I."/>
            <person name="Rusch D."/>
            <person name="Podicherti R."/>
            <person name="Tsui H.-C.T."/>
            <person name="Winkler M.E."/>
        </authorList>
    </citation>
    <scope>NUCLEOTIDE SEQUENCE</scope>
</reference>
<keyword evidence="1" id="KW-1133">Transmembrane helix</keyword>
<dbReference type="AlphaFoldDB" id="A0A382GK62"/>
<dbReference type="InterPro" id="IPR007890">
    <property type="entry name" value="CHASE2"/>
</dbReference>
<feature type="transmembrane region" description="Helical" evidence="1">
    <location>
        <begin position="7"/>
        <end position="26"/>
    </location>
</feature>
<evidence type="ECO:0000313" key="3">
    <source>
        <dbReference type="EMBL" id="SVB75520.1"/>
    </source>
</evidence>
<evidence type="ECO:0000256" key="1">
    <source>
        <dbReference type="SAM" id="Phobius"/>
    </source>
</evidence>